<gene>
    <name evidence="2" type="ORF">BCL90_5030</name>
</gene>
<comment type="caution">
    <text evidence="2">The sequence shown here is derived from an EMBL/GenBank/DDBJ whole genome shotgun (WGS) entry which is preliminary data.</text>
</comment>
<evidence type="ECO:0000313" key="3">
    <source>
        <dbReference type="Proteomes" id="UP000273898"/>
    </source>
</evidence>
<sequence>MTFFKCPFFANTQTVIGHCERTKLSDNKMIKKYLVLTGIAISVSLLIIATLNYPGGTDQNMNTLGFSWSENFFSNLFKENALNGATNSAKIWAIISMFFYSFSCALFFYNFSKKIVNKIASNFIKYVGILTMPFTFFIATPYHDLMLAISNTLFWACIICITVYLLKSNLHFFKIYAIICLLIYYYTMYLYISKDWNSLAVVQKWNNISAILLILGLEYFTDKKDFANIR</sequence>
<keyword evidence="1" id="KW-0812">Transmembrane</keyword>
<evidence type="ECO:0000313" key="2">
    <source>
        <dbReference type="EMBL" id="RLJ69442.1"/>
    </source>
</evidence>
<reference evidence="2 3" key="1">
    <citation type="submission" date="2018-10" db="EMBL/GenBank/DDBJ databases">
        <title>Genomic Encyclopedia of Archaeal and Bacterial Type Strains, Phase II (KMG-II): from individual species to whole genera.</title>
        <authorList>
            <person name="Goeker M."/>
        </authorList>
    </citation>
    <scope>NUCLEOTIDE SEQUENCE [LARGE SCALE GENOMIC DNA]</scope>
    <source>
        <strain evidence="2 3">DSM 19624</strain>
    </source>
</reference>
<proteinExistence type="predicted"/>
<feature type="transmembrane region" description="Helical" evidence="1">
    <location>
        <begin position="173"/>
        <end position="192"/>
    </location>
</feature>
<evidence type="ECO:0008006" key="4">
    <source>
        <dbReference type="Google" id="ProtNLM"/>
    </source>
</evidence>
<feature type="transmembrane region" description="Helical" evidence="1">
    <location>
        <begin position="91"/>
        <end position="111"/>
    </location>
</feature>
<dbReference type="EMBL" id="RCCK01000016">
    <property type="protein sequence ID" value="RLJ69442.1"/>
    <property type="molecule type" value="Genomic_DNA"/>
</dbReference>
<accession>A0A497XL31</accession>
<feature type="transmembrane region" description="Helical" evidence="1">
    <location>
        <begin position="145"/>
        <end position="166"/>
    </location>
</feature>
<dbReference type="Proteomes" id="UP000273898">
    <property type="component" value="Unassembled WGS sequence"/>
</dbReference>
<dbReference type="AlphaFoldDB" id="A0A497XL31"/>
<feature type="transmembrane region" description="Helical" evidence="1">
    <location>
        <begin position="123"/>
        <end position="139"/>
    </location>
</feature>
<feature type="transmembrane region" description="Helical" evidence="1">
    <location>
        <begin position="33"/>
        <end position="53"/>
    </location>
</feature>
<name>A0A497XL31_9SPHI</name>
<keyword evidence="1" id="KW-0472">Membrane</keyword>
<evidence type="ECO:0000256" key="1">
    <source>
        <dbReference type="SAM" id="Phobius"/>
    </source>
</evidence>
<keyword evidence="1" id="KW-1133">Transmembrane helix</keyword>
<protein>
    <recommendedName>
        <fullName evidence="4">DUF998 domain-containing protein</fullName>
    </recommendedName>
</protein>
<organism evidence="2 3">
    <name type="scientific">Pedobacter alluvionis</name>
    <dbReference type="NCBI Taxonomy" id="475253"/>
    <lineage>
        <taxon>Bacteria</taxon>
        <taxon>Pseudomonadati</taxon>
        <taxon>Bacteroidota</taxon>
        <taxon>Sphingobacteriia</taxon>
        <taxon>Sphingobacteriales</taxon>
        <taxon>Sphingobacteriaceae</taxon>
        <taxon>Pedobacter</taxon>
    </lineage>
</organism>